<name>A0AAE3H2Q4_9BACT</name>
<feature type="domain" description="N-acetyltransferase" evidence="1">
    <location>
        <begin position="1"/>
        <end position="154"/>
    </location>
</feature>
<dbReference type="InterPro" id="IPR016181">
    <property type="entry name" value="Acyl_CoA_acyltransferase"/>
</dbReference>
<evidence type="ECO:0000313" key="3">
    <source>
        <dbReference type="Proteomes" id="UP001204144"/>
    </source>
</evidence>
<dbReference type="Pfam" id="PF00583">
    <property type="entry name" value="Acetyltransf_1"/>
    <property type="match status" value="1"/>
</dbReference>
<dbReference type="SUPFAM" id="SSF55729">
    <property type="entry name" value="Acyl-CoA N-acyltransferases (Nat)"/>
    <property type="match status" value="1"/>
</dbReference>
<dbReference type="InterPro" id="IPR000182">
    <property type="entry name" value="GNAT_dom"/>
</dbReference>
<accession>A0AAE3H2Q4</accession>
<reference evidence="2 3" key="1">
    <citation type="submission" date="2018-11" db="EMBL/GenBank/DDBJ databases">
        <title>Novel bacteria species description.</title>
        <authorList>
            <person name="Han J.-H."/>
        </authorList>
    </citation>
    <scope>NUCLEOTIDE SEQUENCE [LARGE SCALE GENOMIC DNA]</scope>
    <source>
        <strain evidence="2 3">KCTC23259</strain>
    </source>
</reference>
<sequence length="212" mass="24728">MDITKIEIDQKDTLEEIFQIYETSFPANERQTLETLKIRLKEDKEVLFAAKINNEVVGIGFLFDLRGSDFLLLDYLAVKENHRGQQIGERLFEFLKSYSKRHHKHLLMEVDDPEYGEDKPSRIKRIAFYQKNGAYWLKDVKYILPALDKTLPTEQILMVVPKNVESEFSGQEIHRLVKVLYSELYGISGEDEDNLLKIVSSIAKKVQVSKFL</sequence>
<dbReference type="RefSeq" id="WP_255035516.1">
    <property type="nucleotide sequence ID" value="NZ_RJUF01000003.1"/>
</dbReference>
<dbReference type="EMBL" id="RJUF01000003">
    <property type="protein sequence ID" value="MCP9761775.1"/>
    <property type="molecule type" value="Genomic_DNA"/>
</dbReference>
<organism evidence="2 3">
    <name type="scientific">Lacihabitans soyangensis</name>
    <dbReference type="NCBI Taxonomy" id="869394"/>
    <lineage>
        <taxon>Bacteria</taxon>
        <taxon>Pseudomonadati</taxon>
        <taxon>Bacteroidota</taxon>
        <taxon>Cytophagia</taxon>
        <taxon>Cytophagales</taxon>
        <taxon>Leadbetterellaceae</taxon>
        <taxon>Lacihabitans</taxon>
    </lineage>
</organism>
<comment type="caution">
    <text evidence="2">The sequence shown here is derived from an EMBL/GenBank/DDBJ whole genome shotgun (WGS) entry which is preliminary data.</text>
</comment>
<dbReference type="AlphaFoldDB" id="A0AAE3H2Q4"/>
<dbReference type="Gene3D" id="3.40.630.30">
    <property type="match status" value="1"/>
</dbReference>
<dbReference type="CDD" id="cd04301">
    <property type="entry name" value="NAT_SF"/>
    <property type="match status" value="1"/>
</dbReference>
<evidence type="ECO:0000259" key="1">
    <source>
        <dbReference type="PROSITE" id="PS51186"/>
    </source>
</evidence>
<dbReference type="GO" id="GO:0016747">
    <property type="term" value="F:acyltransferase activity, transferring groups other than amino-acyl groups"/>
    <property type="evidence" value="ECO:0007669"/>
    <property type="project" value="InterPro"/>
</dbReference>
<gene>
    <name evidence="2" type="ORF">EGI31_02325</name>
</gene>
<evidence type="ECO:0000313" key="2">
    <source>
        <dbReference type="EMBL" id="MCP9761775.1"/>
    </source>
</evidence>
<protein>
    <submittedName>
        <fullName evidence="2">GNAT family N-acetyltransferase</fullName>
    </submittedName>
</protein>
<proteinExistence type="predicted"/>
<dbReference type="PROSITE" id="PS51186">
    <property type="entry name" value="GNAT"/>
    <property type="match status" value="1"/>
</dbReference>
<dbReference type="Proteomes" id="UP001204144">
    <property type="component" value="Unassembled WGS sequence"/>
</dbReference>
<keyword evidence="3" id="KW-1185">Reference proteome</keyword>